<sequence length="103" mass="11859">MIESSSRKRSPQRSYIQQQGINSIFFGSSSIVKISQYTSQPTSPSNQKRAPLASPIRVHPYPSYHSFIPSFAHQIQIKKKTTSPIHCWMQILCPRNAERRQSR</sequence>
<reference evidence="1 2" key="1">
    <citation type="journal article" date="2024" name="Commun. Biol.">
        <title>Comparative genomic analysis of thermophilic fungi reveals convergent evolutionary adaptations and gene losses.</title>
        <authorList>
            <person name="Steindorff A.S."/>
            <person name="Aguilar-Pontes M.V."/>
            <person name="Robinson A.J."/>
            <person name="Andreopoulos B."/>
            <person name="LaButti K."/>
            <person name="Kuo A."/>
            <person name="Mondo S."/>
            <person name="Riley R."/>
            <person name="Otillar R."/>
            <person name="Haridas S."/>
            <person name="Lipzen A."/>
            <person name="Grimwood J."/>
            <person name="Schmutz J."/>
            <person name="Clum A."/>
            <person name="Reid I.D."/>
            <person name="Moisan M.C."/>
            <person name="Butler G."/>
            <person name="Nguyen T.T.M."/>
            <person name="Dewar K."/>
            <person name="Conant G."/>
            <person name="Drula E."/>
            <person name="Henrissat B."/>
            <person name="Hansel C."/>
            <person name="Singer S."/>
            <person name="Hutchinson M.I."/>
            <person name="de Vries R.P."/>
            <person name="Natvig D.O."/>
            <person name="Powell A.J."/>
            <person name="Tsang A."/>
            <person name="Grigoriev I.V."/>
        </authorList>
    </citation>
    <scope>NUCLEOTIDE SEQUENCE [LARGE SCALE GENOMIC DNA]</scope>
    <source>
        <strain evidence="1 2">CBS 494.80</strain>
    </source>
</reference>
<comment type="caution">
    <text evidence="1">The sequence shown here is derived from an EMBL/GenBank/DDBJ whole genome shotgun (WGS) entry which is preliminary data.</text>
</comment>
<dbReference type="EMBL" id="JAZHXI010000006">
    <property type="protein sequence ID" value="KAL2070768.1"/>
    <property type="molecule type" value="Genomic_DNA"/>
</dbReference>
<gene>
    <name evidence="1" type="ORF">VTL71DRAFT_13794</name>
</gene>
<accession>A0ABR4CLF6</accession>
<proteinExistence type="predicted"/>
<evidence type="ECO:0000313" key="2">
    <source>
        <dbReference type="Proteomes" id="UP001595075"/>
    </source>
</evidence>
<keyword evidence="2" id="KW-1185">Reference proteome</keyword>
<evidence type="ECO:0000313" key="1">
    <source>
        <dbReference type="EMBL" id="KAL2070768.1"/>
    </source>
</evidence>
<protein>
    <submittedName>
        <fullName evidence="1">Uncharacterized protein</fullName>
    </submittedName>
</protein>
<dbReference type="Proteomes" id="UP001595075">
    <property type="component" value="Unassembled WGS sequence"/>
</dbReference>
<organism evidence="1 2">
    <name type="scientific">Oculimacula yallundae</name>
    <dbReference type="NCBI Taxonomy" id="86028"/>
    <lineage>
        <taxon>Eukaryota</taxon>
        <taxon>Fungi</taxon>
        <taxon>Dikarya</taxon>
        <taxon>Ascomycota</taxon>
        <taxon>Pezizomycotina</taxon>
        <taxon>Leotiomycetes</taxon>
        <taxon>Helotiales</taxon>
        <taxon>Ploettnerulaceae</taxon>
        <taxon>Oculimacula</taxon>
    </lineage>
</organism>
<name>A0ABR4CLF6_9HELO</name>